<gene>
    <name evidence="7" type="primary">xylB_7</name>
    <name evidence="7" type="ORF">K040078D81_59060</name>
</gene>
<dbReference type="SUPFAM" id="SSF53067">
    <property type="entry name" value="Actin-like ATPase domain"/>
    <property type="match status" value="2"/>
</dbReference>
<dbReference type="CDD" id="cd00366">
    <property type="entry name" value="ASKHA_NBD_FGGY"/>
    <property type="match status" value="1"/>
</dbReference>
<dbReference type="PIRSF" id="PIRSF000538">
    <property type="entry name" value="GlpK"/>
    <property type="match status" value="1"/>
</dbReference>
<evidence type="ECO:0000256" key="4">
    <source>
        <dbReference type="RuleBase" id="RU003733"/>
    </source>
</evidence>
<evidence type="ECO:0000256" key="2">
    <source>
        <dbReference type="ARBA" id="ARBA00022679"/>
    </source>
</evidence>
<dbReference type="InterPro" id="IPR050406">
    <property type="entry name" value="FGGY_Carb_Kinase"/>
</dbReference>
<keyword evidence="3 4" id="KW-0418">Kinase</keyword>
<dbReference type="Pfam" id="PF02782">
    <property type="entry name" value="FGGY_C"/>
    <property type="match status" value="1"/>
</dbReference>
<dbReference type="Gene3D" id="3.30.420.40">
    <property type="match status" value="2"/>
</dbReference>
<evidence type="ECO:0000259" key="6">
    <source>
        <dbReference type="Pfam" id="PF02782"/>
    </source>
</evidence>
<dbReference type="EMBL" id="BAABYW010000002">
    <property type="protein sequence ID" value="GAA6411789.1"/>
    <property type="molecule type" value="Genomic_DNA"/>
</dbReference>
<dbReference type="InterPro" id="IPR018485">
    <property type="entry name" value="FGGY_C"/>
</dbReference>
<keyword evidence="8" id="KW-1185">Reference proteome</keyword>
<sequence>MKLQYAAGIDIGTQGTKAALFSLDGRKVSETFERSRLIYGGPGEVCQNAGDIYGSVLRTVSGLMKKANVPPEQVAAIGIDGQMAGIMAVDSDFEAVGPYDSWLDTRCEPHINKMKDKAGDEVVRRTGGQITYAHGPKILWRKAERQAEYEKIAKFVLPGVYVAGKLCGLKAEDAWIDYTHLHFSGFADNRRKQWDEGLLSEFGIGKERMPEIVSPWKIVGRLTEQAAKACGLTPETKVAAGCGDSAASALGAGIVEKDMIYDVAGTASIFSCSTDRFTPDLKSETLLFSRSVIDGLYTPLAYIGGGGLCLKWFLEQNGKDYAYWNEQAEKLEAGCGGLYFVPHFSGRTCPNDPRVRGAYWGLSFQHTTAHMYRSIMESIACEYAYYFSILKRHNPGISPKYIYGAGGGARSRIFCQIKADALGVPYRPLREADTAVYASAMLAAYGVGIIDDLKAAMKPSLGEETVLPDKDRYEIYRKKKKNYVNLLETLGTFRGEIRRGE</sequence>
<dbReference type="Pfam" id="PF00370">
    <property type="entry name" value="FGGY_N"/>
    <property type="match status" value="1"/>
</dbReference>
<evidence type="ECO:0000313" key="7">
    <source>
        <dbReference type="EMBL" id="GAA6411789.1"/>
    </source>
</evidence>
<accession>A0ABQ0BJZ9</accession>
<protein>
    <submittedName>
        <fullName evidence="7">Xylulokinase</fullName>
    </submittedName>
</protein>
<dbReference type="InterPro" id="IPR000577">
    <property type="entry name" value="Carb_kinase_FGGY"/>
</dbReference>
<evidence type="ECO:0000256" key="3">
    <source>
        <dbReference type="ARBA" id="ARBA00022777"/>
    </source>
</evidence>
<dbReference type="RefSeq" id="WP_390410438.1">
    <property type="nucleotide sequence ID" value="NZ_BAABYW010000002.1"/>
</dbReference>
<dbReference type="PANTHER" id="PTHR43095">
    <property type="entry name" value="SUGAR KINASE"/>
    <property type="match status" value="1"/>
</dbReference>
<dbReference type="InterPro" id="IPR018483">
    <property type="entry name" value="Carb_kinase_FGGY_CS"/>
</dbReference>
<keyword evidence="2 4" id="KW-0808">Transferase</keyword>
<feature type="domain" description="Carbohydrate kinase FGGY N-terminal" evidence="5">
    <location>
        <begin position="5"/>
        <end position="251"/>
    </location>
</feature>
<dbReference type="InterPro" id="IPR018484">
    <property type="entry name" value="FGGY_N"/>
</dbReference>
<dbReference type="PANTHER" id="PTHR43095:SF5">
    <property type="entry name" value="XYLULOSE KINASE"/>
    <property type="match status" value="1"/>
</dbReference>
<reference evidence="7 8" key="1">
    <citation type="submission" date="2024-04" db="EMBL/GenBank/DDBJ databases">
        <title>Defined microbial consortia suppress multidrug-resistant proinflammatory Enterobacteriaceae via ecological control.</title>
        <authorList>
            <person name="Furuichi M."/>
            <person name="Kawaguchi T."/>
            <person name="Pust M."/>
            <person name="Yasuma K."/>
            <person name="Plichta D."/>
            <person name="Hasegawa N."/>
            <person name="Ohya T."/>
            <person name="Bhattarai S."/>
            <person name="Sasajima S."/>
            <person name="Aoto Y."/>
            <person name="Tuganbaev T."/>
            <person name="Yaginuma M."/>
            <person name="Ueda M."/>
            <person name="Okahashi N."/>
            <person name="Amafuji K."/>
            <person name="Kiridooshi Y."/>
            <person name="Sugita K."/>
            <person name="Strazar M."/>
            <person name="Skelly A."/>
            <person name="Suda W."/>
            <person name="Hattori M."/>
            <person name="Nakamoto N."/>
            <person name="Caballero S."/>
            <person name="Norman J."/>
            <person name="Olle B."/>
            <person name="Tanoue T."/>
            <person name="Arita M."/>
            <person name="Bucci V."/>
            <person name="Atarashi K."/>
            <person name="Xavier R."/>
            <person name="Honda K."/>
        </authorList>
    </citation>
    <scope>NUCLEOTIDE SEQUENCE [LARGE SCALE GENOMIC DNA]</scope>
    <source>
        <strain evidence="8">k04-0078-D8-1</strain>
    </source>
</reference>
<evidence type="ECO:0000256" key="1">
    <source>
        <dbReference type="ARBA" id="ARBA00009156"/>
    </source>
</evidence>
<name>A0ABQ0BJZ9_9FIRM</name>
<comment type="similarity">
    <text evidence="1 4">Belongs to the FGGY kinase family.</text>
</comment>
<dbReference type="InterPro" id="IPR043129">
    <property type="entry name" value="ATPase_NBD"/>
</dbReference>
<proteinExistence type="inferred from homology"/>
<feature type="domain" description="Carbohydrate kinase FGGY C-terminal" evidence="6">
    <location>
        <begin position="316"/>
        <end position="446"/>
    </location>
</feature>
<dbReference type="PROSITE" id="PS00445">
    <property type="entry name" value="FGGY_KINASES_2"/>
    <property type="match status" value="1"/>
</dbReference>
<evidence type="ECO:0000259" key="5">
    <source>
        <dbReference type="Pfam" id="PF00370"/>
    </source>
</evidence>
<organism evidence="7 8">
    <name type="scientific">Blautia hominis</name>
    <dbReference type="NCBI Taxonomy" id="2025493"/>
    <lineage>
        <taxon>Bacteria</taxon>
        <taxon>Bacillati</taxon>
        <taxon>Bacillota</taxon>
        <taxon>Clostridia</taxon>
        <taxon>Lachnospirales</taxon>
        <taxon>Lachnospiraceae</taxon>
        <taxon>Blautia</taxon>
    </lineage>
</organism>
<dbReference type="Proteomes" id="UP001600943">
    <property type="component" value="Unassembled WGS sequence"/>
</dbReference>
<evidence type="ECO:0000313" key="8">
    <source>
        <dbReference type="Proteomes" id="UP001600943"/>
    </source>
</evidence>
<comment type="caution">
    <text evidence="7">The sequence shown here is derived from an EMBL/GenBank/DDBJ whole genome shotgun (WGS) entry which is preliminary data.</text>
</comment>